<evidence type="ECO:0000256" key="1">
    <source>
        <dbReference type="ARBA" id="ARBA00004442"/>
    </source>
</evidence>
<dbReference type="AlphaFoldDB" id="A0A930HXD4"/>
<evidence type="ECO:0000259" key="6">
    <source>
        <dbReference type="Pfam" id="PF07980"/>
    </source>
</evidence>
<protein>
    <submittedName>
        <fullName evidence="8">RagB/SusD family nutrient uptake outer membrane protein</fullName>
    </submittedName>
</protein>
<dbReference type="Proteomes" id="UP000757461">
    <property type="component" value="Unassembled WGS sequence"/>
</dbReference>
<comment type="caution">
    <text evidence="8">The sequence shown here is derived from an EMBL/GenBank/DDBJ whole genome shotgun (WGS) entry which is preliminary data.</text>
</comment>
<evidence type="ECO:0000256" key="3">
    <source>
        <dbReference type="ARBA" id="ARBA00022729"/>
    </source>
</evidence>
<keyword evidence="5" id="KW-0998">Cell outer membrane</keyword>
<dbReference type="Pfam" id="PF07980">
    <property type="entry name" value="SusD_RagB"/>
    <property type="match status" value="1"/>
</dbReference>
<name>A0A930HXD4_9BACT</name>
<organism evidence="8 9">
    <name type="scientific">Prevotella histicola</name>
    <dbReference type="NCBI Taxonomy" id="470565"/>
    <lineage>
        <taxon>Bacteria</taxon>
        <taxon>Pseudomonadati</taxon>
        <taxon>Bacteroidota</taxon>
        <taxon>Bacteroidia</taxon>
        <taxon>Bacteroidales</taxon>
        <taxon>Prevotellaceae</taxon>
        <taxon>Prevotella</taxon>
    </lineage>
</organism>
<dbReference type="Pfam" id="PF14322">
    <property type="entry name" value="SusD-like_3"/>
    <property type="match status" value="1"/>
</dbReference>
<feature type="domain" description="RagB/SusD" evidence="6">
    <location>
        <begin position="399"/>
        <end position="535"/>
    </location>
</feature>
<accession>A0A930HXD4</accession>
<dbReference type="SUPFAM" id="SSF48452">
    <property type="entry name" value="TPR-like"/>
    <property type="match status" value="1"/>
</dbReference>
<reference evidence="8" key="1">
    <citation type="submission" date="2020-04" db="EMBL/GenBank/DDBJ databases">
        <title>Deep metagenomics examines the oral microbiome during advanced dental caries in children, revealing novel taxa and co-occurrences with host molecules.</title>
        <authorList>
            <person name="Baker J.L."/>
            <person name="Morton J.T."/>
            <person name="Dinis M."/>
            <person name="Alvarez R."/>
            <person name="Tran N.C."/>
            <person name="Knight R."/>
            <person name="Edlund A."/>
        </authorList>
    </citation>
    <scope>NUCLEOTIDE SEQUENCE</scope>
    <source>
        <strain evidence="8">JCVI_25_bin.9</strain>
    </source>
</reference>
<dbReference type="EMBL" id="JABZSQ010000010">
    <property type="protein sequence ID" value="MBF1414170.1"/>
    <property type="molecule type" value="Genomic_DNA"/>
</dbReference>
<gene>
    <name evidence="8" type="ORF">HXN33_01195</name>
</gene>
<dbReference type="PROSITE" id="PS51257">
    <property type="entry name" value="PROKAR_LIPOPROTEIN"/>
    <property type="match status" value="1"/>
</dbReference>
<feature type="domain" description="SusD-like N-terminal" evidence="7">
    <location>
        <begin position="90"/>
        <end position="230"/>
    </location>
</feature>
<dbReference type="Gene3D" id="1.25.40.390">
    <property type="match status" value="1"/>
</dbReference>
<dbReference type="InterPro" id="IPR033985">
    <property type="entry name" value="SusD-like_N"/>
</dbReference>
<sequence length="543" mass="62497">MRYAYLLLFTTFMFASCLDESPKSSLDDQQVYTSAKDVYLNTVANLYNYIGGDADSQGLQGTYKGVYDYNTFTTDEAMIPIRGGDWYDGGFWENLYLHRWKADDAALYETWKYLYKVVVFSNEALSTIDKYKHLLTEDQYKHYQAEARAVRSLYYFYLMDMFGNIPLATTINENVENNDQKSRPEVYKFIVKELQETEPLLPEGHSNQEGIYYGRVTRSVANFLLAKLMLNAEVYSDSDWTDNQQPDGSQIIFNIDGQQLNAWQACKVYCDKVTADGFTLSADYLSNFTVHNETSMENIFVIPMDKLIYRNQFQYLFRSRHYAHGGAVGTSSENGACATVSTVRTFGYGSSNVDKRYAYNFYSDTVRVDGKIVRLENGDPLIYHPLAAEINLTNSPYIKTAGARMAKYEVDRNAYNDGKSPDNDIVLFRYADVLLMKAEAEVRNGESGDAEMNKVRSRSGMGNKSATLDNILSERLMELMWEGWRRNDLIRFRRFHQSYDQRTAPQSEADRHTIVFPIPSRILELNKNMKQNKGYKTTTPDFN</sequence>
<dbReference type="InterPro" id="IPR012944">
    <property type="entry name" value="SusD_RagB_dom"/>
</dbReference>
<keyword evidence="3" id="KW-0732">Signal</keyword>
<comment type="subcellular location">
    <subcellularLocation>
        <location evidence="1">Cell outer membrane</location>
    </subcellularLocation>
</comment>
<evidence type="ECO:0000256" key="2">
    <source>
        <dbReference type="ARBA" id="ARBA00006275"/>
    </source>
</evidence>
<evidence type="ECO:0000256" key="5">
    <source>
        <dbReference type="ARBA" id="ARBA00023237"/>
    </source>
</evidence>
<evidence type="ECO:0000259" key="7">
    <source>
        <dbReference type="Pfam" id="PF14322"/>
    </source>
</evidence>
<dbReference type="InterPro" id="IPR011990">
    <property type="entry name" value="TPR-like_helical_dom_sf"/>
</dbReference>
<evidence type="ECO:0000313" key="8">
    <source>
        <dbReference type="EMBL" id="MBF1414170.1"/>
    </source>
</evidence>
<evidence type="ECO:0000313" key="9">
    <source>
        <dbReference type="Proteomes" id="UP000757461"/>
    </source>
</evidence>
<comment type="similarity">
    <text evidence="2">Belongs to the SusD family.</text>
</comment>
<keyword evidence="4" id="KW-0472">Membrane</keyword>
<proteinExistence type="inferred from homology"/>
<evidence type="ECO:0000256" key="4">
    <source>
        <dbReference type="ARBA" id="ARBA00023136"/>
    </source>
</evidence>
<dbReference type="GO" id="GO:0009279">
    <property type="term" value="C:cell outer membrane"/>
    <property type="evidence" value="ECO:0007669"/>
    <property type="project" value="UniProtKB-SubCell"/>
</dbReference>